<comment type="caution">
    <text evidence="1">The sequence shown here is derived from an EMBL/GenBank/DDBJ whole genome shotgun (WGS) entry which is preliminary data.</text>
</comment>
<name>A0A167E3N4_COLIC</name>
<feature type="non-terminal residue" evidence="1">
    <location>
        <position position="1"/>
    </location>
</feature>
<keyword evidence="2" id="KW-1185">Reference proteome</keyword>
<dbReference type="Proteomes" id="UP000076584">
    <property type="component" value="Unassembled WGS sequence"/>
</dbReference>
<gene>
    <name evidence="1" type="ORF">CI238_11439</name>
</gene>
<accession>A0A167E3N4</accession>
<dbReference type="AlphaFoldDB" id="A0A167E3N4"/>
<reference evidence="1 2" key="1">
    <citation type="submission" date="2015-06" db="EMBL/GenBank/DDBJ databases">
        <title>Survival trade-offs in plant roots during colonization by closely related pathogenic and mutualistic fungi.</title>
        <authorList>
            <person name="Hacquard S."/>
            <person name="Kracher B."/>
            <person name="Hiruma K."/>
            <person name="Weinman A."/>
            <person name="Muench P."/>
            <person name="Garrido Oter R."/>
            <person name="Ver Loren van Themaat E."/>
            <person name="Dallerey J.-F."/>
            <person name="Damm U."/>
            <person name="Henrissat B."/>
            <person name="Lespinet O."/>
            <person name="Thon M."/>
            <person name="Kemen E."/>
            <person name="McHardy A.C."/>
            <person name="Schulze-Lefert P."/>
            <person name="O'Connell R.J."/>
        </authorList>
    </citation>
    <scope>NUCLEOTIDE SEQUENCE [LARGE SCALE GENOMIC DNA]</scope>
    <source>
        <strain evidence="1 2">MAFF 238704</strain>
    </source>
</reference>
<organism evidence="1 2">
    <name type="scientific">Colletotrichum incanum</name>
    <name type="common">Soybean anthracnose fungus</name>
    <dbReference type="NCBI Taxonomy" id="1573173"/>
    <lineage>
        <taxon>Eukaryota</taxon>
        <taxon>Fungi</taxon>
        <taxon>Dikarya</taxon>
        <taxon>Ascomycota</taxon>
        <taxon>Pezizomycotina</taxon>
        <taxon>Sordariomycetes</taxon>
        <taxon>Hypocreomycetidae</taxon>
        <taxon>Glomerellales</taxon>
        <taxon>Glomerellaceae</taxon>
        <taxon>Colletotrichum</taxon>
        <taxon>Colletotrichum spaethianum species complex</taxon>
    </lineage>
</organism>
<proteinExistence type="predicted"/>
<evidence type="ECO:0000313" key="2">
    <source>
        <dbReference type="Proteomes" id="UP000076584"/>
    </source>
</evidence>
<sequence length="181" mass="19972">LFADCVSSSHTDNKRGNCLVWSSVGCDDITQVHAHLHLRVSCSLRFWTRFKTSFAAAVTWTNTSINYPSNVSTGVDHATPHRLRDPSARSRTAVRIDVSRSTNDEFANRNGLSGPSGLKHHMDVFYSPSPTHMTMRAERGGGARADRLRCDAKCPLYLLGSSSTAPRWGAFRPFTLAHSPL</sequence>
<dbReference type="EMBL" id="LFIW01000828">
    <property type="protein sequence ID" value="KZL84664.1"/>
    <property type="molecule type" value="Genomic_DNA"/>
</dbReference>
<evidence type="ECO:0000313" key="1">
    <source>
        <dbReference type="EMBL" id="KZL84664.1"/>
    </source>
</evidence>
<protein>
    <submittedName>
        <fullName evidence="1">Uncharacterized protein</fullName>
    </submittedName>
</protein>